<dbReference type="AlphaFoldDB" id="A0A5N6D7U1"/>
<sequence length="219" mass="25154">MKNKISFTAWEKRKGLVIKLYQEEDWPLKQVLKSIRSDTFNPSESQLRSRLRKWGVTKRSRRCSRNRSIVGHQGNRCSETYLNSPIYNGDTRRYSVDMDKRSEKDNRHIPEIYSTIDDIQTAGGILSQYSFHSSNSVMSTISPHWECHDVSPGNCPGFLHHTHKYDSSALEQPGAELLLSQWPMVTGYNMLPEAHVSPFPAQLDWVHTPGCQLVVQPPQ</sequence>
<accession>A0A5N6D7U1</accession>
<dbReference type="InterPro" id="IPR025676">
    <property type="entry name" value="Clr5_dom"/>
</dbReference>
<proteinExistence type="predicted"/>
<gene>
    <name evidence="2" type="ORF">BDV34DRAFT_203230</name>
</gene>
<feature type="domain" description="Clr5" evidence="1">
    <location>
        <begin position="9"/>
        <end position="58"/>
    </location>
</feature>
<dbReference type="EMBL" id="ML735025">
    <property type="protein sequence ID" value="KAB8201191.1"/>
    <property type="molecule type" value="Genomic_DNA"/>
</dbReference>
<keyword evidence="3" id="KW-1185">Reference proteome</keyword>
<name>A0A5N6D7U1_ASPPA</name>
<dbReference type="VEuPathDB" id="FungiDB:BDV34DRAFT_203230"/>
<dbReference type="Pfam" id="PF14420">
    <property type="entry name" value="Clr5"/>
    <property type="match status" value="1"/>
</dbReference>
<evidence type="ECO:0000259" key="1">
    <source>
        <dbReference type="Pfam" id="PF14420"/>
    </source>
</evidence>
<evidence type="ECO:0000313" key="3">
    <source>
        <dbReference type="Proteomes" id="UP000326532"/>
    </source>
</evidence>
<dbReference type="Proteomes" id="UP000326532">
    <property type="component" value="Unassembled WGS sequence"/>
</dbReference>
<protein>
    <recommendedName>
        <fullName evidence="1">Clr5 domain-containing protein</fullName>
    </recommendedName>
</protein>
<reference evidence="2 3" key="1">
    <citation type="submission" date="2019-04" db="EMBL/GenBank/DDBJ databases">
        <title>Fungal friends and foes A comparative genomics study of 23 Aspergillus species from section Flavi.</title>
        <authorList>
            <consortium name="DOE Joint Genome Institute"/>
            <person name="Kjaerbolling I."/>
            <person name="Vesth T.C."/>
            <person name="Frisvad J.C."/>
            <person name="Nybo J.L."/>
            <person name="Theobald S."/>
            <person name="Kildgaard S."/>
            <person name="Petersen T.I."/>
            <person name="Kuo A."/>
            <person name="Sato A."/>
            <person name="Lyhne E.K."/>
            <person name="Kogle M.E."/>
            <person name="Wiebenga A."/>
            <person name="Kun R.S."/>
            <person name="Lubbers R.J."/>
            <person name="Makela M.R."/>
            <person name="Barry K."/>
            <person name="Chovatia M."/>
            <person name="Clum A."/>
            <person name="Daum C."/>
            <person name="Haridas S."/>
            <person name="He G."/>
            <person name="LaButti K."/>
            <person name="Lipzen A."/>
            <person name="Mondo S."/>
            <person name="Pangilinan J."/>
            <person name="Riley R."/>
            <person name="Salamov A."/>
            <person name="Simmons B.A."/>
            <person name="Magnuson J.K."/>
            <person name="Henrissat B."/>
            <person name="Mortensen U.H."/>
            <person name="Larsen T.O."/>
            <person name="De vries R.P."/>
            <person name="Grigoriev I.V."/>
            <person name="Machida M."/>
            <person name="Baker S.E."/>
            <person name="Andersen M.R."/>
        </authorList>
    </citation>
    <scope>NUCLEOTIDE SEQUENCE [LARGE SCALE GENOMIC DNA]</scope>
    <source>
        <strain evidence="2 3">CBS 117618</strain>
    </source>
</reference>
<organism evidence="2 3">
    <name type="scientific">Aspergillus parasiticus</name>
    <dbReference type="NCBI Taxonomy" id="5067"/>
    <lineage>
        <taxon>Eukaryota</taxon>
        <taxon>Fungi</taxon>
        <taxon>Dikarya</taxon>
        <taxon>Ascomycota</taxon>
        <taxon>Pezizomycotina</taxon>
        <taxon>Eurotiomycetes</taxon>
        <taxon>Eurotiomycetidae</taxon>
        <taxon>Eurotiales</taxon>
        <taxon>Aspergillaceae</taxon>
        <taxon>Aspergillus</taxon>
        <taxon>Aspergillus subgen. Circumdati</taxon>
    </lineage>
</organism>
<evidence type="ECO:0000313" key="2">
    <source>
        <dbReference type="EMBL" id="KAB8201191.1"/>
    </source>
</evidence>